<dbReference type="CDD" id="cd24029">
    <property type="entry name" value="ASKHA_NBD_HSP70_DnaK_HscA_HscC"/>
    <property type="match status" value="1"/>
</dbReference>
<dbReference type="PRINTS" id="PR00301">
    <property type="entry name" value="HEATSHOCK70"/>
</dbReference>
<dbReference type="FunFam" id="3.30.420.40:FF:000071">
    <property type="entry name" value="Molecular chaperone DnaK"/>
    <property type="match status" value="1"/>
</dbReference>
<dbReference type="EMBL" id="FXAK01000006">
    <property type="protein sequence ID" value="SMF55189.1"/>
    <property type="molecule type" value="Genomic_DNA"/>
</dbReference>
<keyword evidence="4" id="KW-0143">Chaperone</keyword>
<sequence length="703" mass="74908">MSVAVGIDLGTTNSAIARLDGRGRPVILANADGASITPSVICFQPDRVVVGDEAKELQAAGAENVAAFFKRQMGEPHFVFHANGRDHTATDLSALILDRVRQDAELAVGEPVRQAVITVPAYFRNPAREATIQAAEKAGLSVLQLVNEPTAAAIAYGLRHGDEDTGRLILVYDLGGGTFDLTLMRIDREEIRILTSEGDHELGGKDWDDRIVQYVADQFEREHGVNPIEDAVSLTDLLARAEEAKKRLSASLSTRFAITHDGHRAIYELTRATFDGITADLMERTVSLTRKVCDSAAVKPEALDGILLVGGSTRMPMVHEFITRTFGKPPMSGVNVDEVVAQGAAVLAGEHTATGPSRFLLGGTRRTVDVTNHSLGMIAINPDQSAYVNTIILPKNEATPCVQTRPYQFRTRGGTDNRLEIFLTQGETETPADSAYLGQYVIDAVPHQLGGMATIDITYAYDTSGTVEVSAGVRNGGALPVRVEPLPEDVPARFLRPPPKPPKPEPVTVFLVFDLSGSMSGQPLETAKKAAHGFVDNCDLTNCSIGVMVVANSVKTILDADRNARRIRVAIDSLSIGLVGYGNSAHPFDDLRSQLASKKGPRFALVLADGVWSDQTRAISAARLCHDQGINIIAIGFGAADKAFLEAIASSEEGSVFTSLNGLAETYSTIAQTLTETAGGTAPAAASPGRGLLGLFGKPRAGR</sequence>
<dbReference type="SMART" id="SM00327">
    <property type="entry name" value="VWA"/>
    <property type="match status" value="1"/>
</dbReference>
<evidence type="ECO:0000256" key="2">
    <source>
        <dbReference type="ARBA" id="ARBA00022741"/>
    </source>
</evidence>
<dbReference type="RefSeq" id="WP_085086803.1">
    <property type="nucleotide sequence ID" value="NZ_FXAK01000006.1"/>
</dbReference>
<dbReference type="GO" id="GO:0005524">
    <property type="term" value="F:ATP binding"/>
    <property type="evidence" value="ECO:0007669"/>
    <property type="project" value="UniProtKB-KW"/>
</dbReference>
<dbReference type="PROSITE" id="PS00329">
    <property type="entry name" value="HSP70_2"/>
    <property type="match status" value="1"/>
</dbReference>
<reference evidence="7 8" key="1">
    <citation type="submission" date="2017-04" db="EMBL/GenBank/DDBJ databases">
        <authorList>
            <person name="Afonso C.L."/>
            <person name="Miller P.J."/>
            <person name="Scott M.A."/>
            <person name="Spackman E."/>
            <person name="Goraichik I."/>
            <person name="Dimitrov K.M."/>
            <person name="Suarez D.L."/>
            <person name="Swayne D.E."/>
        </authorList>
    </citation>
    <scope>NUCLEOTIDE SEQUENCE [LARGE SCALE GENOMIC DNA]</scope>
    <source>
        <strain evidence="7 8">A2P</strain>
    </source>
</reference>
<dbReference type="Proteomes" id="UP000192936">
    <property type="component" value="Unassembled WGS sequence"/>
</dbReference>
<dbReference type="Gene3D" id="3.90.640.10">
    <property type="entry name" value="Actin, Chain A, domain 4"/>
    <property type="match status" value="1"/>
</dbReference>
<dbReference type="STRING" id="286727.SAMN02982917_3052"/>
<protein>
    <submittedName>
        <fullName evidence="7">Molecular chaperone DnaK (HSP70)</fullName>
    </submittedName>
</protein>
<dbReference type="SUPFAM" id="SSF53067">
    <property type="entry name" value="Actin-like ATPase domain"/>
    <property type="match status" value="2"/>
</dbReference>
<dbReference type="PROSITE" id="PS01036">
    <property type="entry name" value="HSP70_3"/>
    <property type="match status" value="1"/>
</dbReference>
<dbReference type="SUPFAM" id="SSF100920">
    <property type="entry name" value="Heat shock protein 70kD (HSP70), peptide-binding domain"/>
    <property type="match status" value="1"/>
</dbReference>
<dbReference type="InterPro" id="IPR043129">
    <property type="entry name" value="ATPase_NBD"/>
</dbReference>
<name>A0A1X7FMZ6_9PROT</name>
<dbReference type="InterPro" id="IPR036465">
    <property type="entry name" value="vWFA_dom_sf"/>
</dbReference>
<comment type="similarity">
    <text evidence="1 5">Belongs to the heat shock protein 70 family.</text>
</comment>
<proteinExistence type="inferred from homology"/>
<dbReference type="Gene3D" id="2.60.34.10">
    <property type="entry name" value="Substrate Binding Domain Of DNAk, Chain A, domain 1"/>
    <property type="match status" value="1"/>
</dbReference>
<evidence type="ECO:0000256" key="1">
    <source>
        <dbReference type="ARBA" id="ARBA00007381"/>
    </source>
</evidence>
<dbReference type="FunFam" id="3.90.640.10:FF:000003">
    <property type="entry name" value="Molecular chaperone DnaK"/>
    <property type="match status" value="1"/>
</dbReference>
<dbReference type="CDD" id="cd00198">
    <property type="entry name" value="vWFA"/>
    <property type="match status" value="1"/>
</dbReference>
<dbReference type="InterPro" id="IPR002035">
    <property type="entry name" value="VWF_A"/>
</dbReference>
<evidence type="ECO:0000313" key="7">
    <source>
        <dbReference type="EMBL" id="SMF55189.1"/>
    </source>
</evidence>
<dbReference type="Pfam" id="PF00012">
    <property type="entry name" value="HSP70"/>
    <property type="match status" value="1"/>
</dbReference>
<feature type="domain" description="VWFA" evidence="6">
    <location>
        <begin position="508"/>
        <end position="674"/>
    </location>
</feature>
<dbReference type="PANTHER" id="PTHR19375">
    <property type="entry name" value="HEAT SHOCK PROTEIN 70KDA"/>
    <property type="match status" value="1"/>
</dbReference>
<evidence type="ECO:0000313" key="8">
    <source>
        <dbReference type="Proteomes" id="UP000192936"/>
    </source>
</evidence>
<dbReference type="SUPFAM" id="SSF53300">
    <property type="entry name" value="vWA-like"/>
    <property type="match status" value="1"/>
</dbReference>
<dbReference type="OrthoDB" id="9766019at2"/>
<dbReference type="PROSITE" id="PS00297">
    <property type="entry name" value="HSP70_1"/>
    <property type="match status" value="1"/>
</dbReference>
<dbReference type="Pfam" id="PF00092">
    <property type="entry name" value="VWA"/>
    <property type="match status" value="1"/>
</dbReference>
<evidence type="ECO:0000256" key="4">
    <source>
        <dbReference type="ARBA" id="ARBA00023186"/>
    </source>
</evidence>
<keyword evidence="3 5" id="KW-0067">ATP-binding</keyword>
<evidence type="ECO:0000256" key="3">
    <source>
        <dbReference type="ARBA" id="ARBA00022840"/>
    </source>
</evidence>
<dbReference type="Gene3D" id="3.40.50.410">
    <property type="entry name" value="von Willebrand factor, type A domain"/>
    <property type="match status" value="1"/>
</dbReference>
<dbReference type="GO" id="GO:0140662">
    <property type="term" value="F:ATP-dependent protein folding chaperone"/>
    <property type="evidence" value="ECO:0007669"/>
    <property type="project" value="InterPro"/>
</dbReference>
<dbReference type="InterPro" id="IPR013126">
    <property type="entry name" value="Hsp_70_fam"/>
</dbReference>
<evidence type="ECO:0000256" key="5">
    <source>
        <dbReference type="RuleBase" id="RU003322"/>
    </source>
</evidence>
<dbReference type="InterPro" id="IPR018181">
    <property type="entry name" value="Heat_shock_70_CS"/>
</dbReference>
<dbReference type="PROSITE" id="PS50234">
    <property type="entry name" value="VWFA"/>
    <property type="match status" value="1"/>
</dbReference>
<evidence type="ECO:0000259" key="6">
    <source>
        <dbReference type="PROSITE" id="PS50234"/>
    </source>
</evidence>
<accession>A0A1X7FMZ6</accession>
<dbReference type="InterPro" id="IPR029047">
    <property type="entry name" value="HSP70_peptide-bd_sf"/>
</dbReference>
<keyword evidence="2 5" id="KW-0547">Nucleotide-binding</keyword>
<dbReference type="AlphaFoldDB" id="A0A1X7FMZ6"/>
<dbReference type="Gene3D" id="3.30.420.40">
    <property type="match status" value="2"/>
</dbReference>
<gene>
    <name evidence="7" type="ORF">SAMN02982917_3052</name>
</gene>
<organism evidence="7 8">
    <name type="scientific">Azospirillum oryzae</name>
    <dbReference type="NCBI Taxonomy" id="286727"/>
    <lineage>
        <taxon>Bacteria</taxon>
        <taxon>Pseudomonadati</taxon>
        <taxon>Pseudomonadota</taxon>
        <taxon>Alphaproteobacteria</taxon>
        <taxon>Rhodospirillales</taxon>
        <taxon>Azospirillaceae</taxon>
        <taxon>Azospirillum</taxon>
    </lineage>
</organism>